<feature type="transmembrane region" description="Helical" evidence="1">
    <location>
        <begin position="32"/>
        <end position="51"/>
    </location>
</feature>
<organism evidence="2 3">
    <name type="scientific">Streptomyces inhibens</name>
    <dbReference type="NCBI Taxonomy" id="2293571"/>
    <lineage>
        <taxon>Bacteria</taxon>
        <taxon>Bacillati</taxon>
        <taxon>Actinomycetota</taxon>
        <taxon>Actinomycetes</taxon>
        <taxon>Kitasatosporales</taxon>
        <taxon>Streptomycetaceae</taxon>
        <taxon>Streptomyces</taxon>
    </lineage>
</organism>
<protein>
    <submittedName>
        <fullName evidence="2">DUF1453 domain-containing protein</fullName>
    </submittedName>
</protein>
<dbReference type="AlphaFoldDB" id="A0A371Q2E6"/>
<sequence>MNGWLLAALILVAVIAVIIKRLRGEPLNARDLFAPPVVLIAIGVFAVAKAEDLTGSDIAWATAGALLGCALGALRGTTIQLFDRDGVLWQRYTGRTFAVAVISLLGMAGFGLLAVKMGMHEDARPVQLGIGVSFLGEALVVGCRGLASGTPFAPERRRI</sequence>
<gene>
    <name evidence="2" type="ORF">DY245_18910</name>
</gene>
<feature type="transmembrane region" description="Helical" evidence="1">
    <location>
        <begin position="58"/>
        <end position="77"/>
    </location>
</feature>
<dbReference type="RefSeq" id="WP_128508421.1">
    <property type="nucleotide sequence ID" value="NZ_QUAC01000146.1"/>
</dbReference>
<keyword evidence="1" id="KW-0812">Transmembrane</keyword>
<dbReference type="Proteomes" id="UP000262477">
    <property type="component" value="Unassembled WGS sequence"/>
</dbReference>
<reference evidence="2 3" key="1">
    <citation type="submission" date="2018-08" db="EMBL/GenBank/DDBJ databases">
        <title>Streptomyces NEAU-D10 sp. nov., a novel Actinomycete isolated from soil.</title>
        <authorList>
            <person name="Jin L."/>
        </authorList>
    </citation>
    <scope>NUCLEOTIDE SEQUENCE [LARGE SCALE GENOMIC DNA]</scope>
    <source>
        <strain evidence="2 3">NEAU-D10</strain>
    </source>
</reference>
<name>A0A371Q2E6_STRIH</name>
<feature type="transmembrane region" description="Helical" evidence="1">
    <location>
        <begin position="97"/>
        <end position="115"/>
    </location>
</feature>
<evidence type="ECO:0000256" key="1">
    <source>
        <dbReference type="SAM" id="Phobius"/>
    </source>
</evidence>
<comment type="caution">
    <text evidence="2">The sequence shown here is derived from an EMBL/GenBank/DDBJ whole genome shotgun (WGS) entry which is preliminary data.</text>
</comment>
<evidence type="ECO:0000313" key="3">
    <source>
        <dbReference type="Proteomes" id="UP000262477"/>
    </source>
</evidence>
<dbReference type="EMBL" id="QUAC01000146">
    <property type="protein sequence ID" value="REK88860.1"/>
    <property type="molecule type" value="Genomic_DNA"/>
</dbReference>
<keyword evidence="1" id="KW-0472">Membrane</keyword>
<keyword evidence="1" id="KW-1133">Transmembrane helix</keyword>
<dbReference type="OrthoDB" id="3530824at2"/>
<proteinExistence type="predicted"/>
<keyword evidence="3" id="KW-1185">Reference proteome</keyword>
<accession>A0A371Q2E6</accession>
<evidence type="ECO:0000313" key="2">
    <source>
        <dbReference type="EMBL" id="REK88860.1"/>
    </source>
</evidence>